<accession>A0AA39QJP1</accession>
<keyword evidence="2" id="KW-1185">Reference proteome</keyword>
<dbReference type="SUPFAM" id="SSF48452">
    <property type="entry name" value="TPR-like"/>
    <property type="match status" value="1"/>
</dbReference>
<name>A0AA39QJP1_9AGAR</name>
<evidence type="ECO:0000313" key="2">
    <source>
        <dbReference type="Proteomes" id="UP001175228"/>
    </source>
</evidence>
<proteinExistence type="predicted"/>
<dbReference type="AlphaFoldDB" id="A0AA39QJP1"/>
<dbReference type="Proteomes" id="UP001175228">
    <property type="component" value="Unassembled WGS sequence"/>
</dbReference>
<gene>
    <name evidence="1" type="ORF">EDD18DRAFT_1137090</name>
</gene>
<dbReference type="Gene3D" id="1.25.40.10">
    <property type="entry name" value="Tetratricopeptide repeat domain"/>
    <property type="match status" value="1"/>
</dbReference>
<sequence length="518" mass="57195">MWLCPSSFAQPHALMLARHARSARCAATVARPTLIYARFQTNSPRREVSSGESEHLFAKPALFVLDVAKRTLKFTFGGLVIVGVVALGTHEAYHQWIERVELAPRADNDEVRKWEWDAETPRWSGDAGKGGTDPGLGMRGRHLVRAAWASQTWAPAVGISPVAQVSSSSGLTDLSTIVDARLYYGEKYLREALDIAEEKESKQKLHPGTLPALLTRHAAILEKMGQDSWTKAKSQYGRVWASRPSASIALKIGDLSNRLGQTDDALAWWARAIQLIQNDRTVLVDARKPAVPAVIPPSASAQRVLSSVFVSLSAFYATTRNLEEAAEVENSALNALRSMVPPELSSVSPSKSLHTSTLLQRSSVLSVHQAEVLYARGQSPKESIKWLSSAAESSESVVRALTGSNAPRVDDVSSVYKQSNILQAPATELLRDARRTASEAWNLMGILKEQISSRDQQSALECYERALYWAGKLDDAGERIPDVVLSREWKVIMDNYTRLKRATQPKIVHRNKIDLFLQ</sequence>
<evidence type="ECO:0000313" key="1">
    <source>
        <dbReference type="EMBL" id="KAK0503255.1"/>
    </source>
</evidence>
<dbReference type="EMBL" id="JAUEPU010000004">
    <property type="protein sequence ID" value="KAK0503255.1"/>
    <property type="molecule type" value="Genomic_DNA"/>
</dbReference>
<reference evidence="1" key="1">
    <citation type="submission" date="2023-06" db="EMBL/GenBank/DDBJ databases">
        <authorList>
            <consortium name="Lawrence Berkeley National Laboratory"/>
            <person name="Ahrendt S."/>
            <person name="Sahu N."/>
            <person name="Indic B."/>
            <person name="Wong-Bajracharya J."/>
            <person name="Merenyi Z."/>
            <person name="Ke H.-M."/>
            <person name="Monk M."/>
            <person name="Kocsube S."/>
            <person name="Drula E."/>
            <person name="Lipzen A."/>
            <person name="Balint B."/>
            <person name="Henrissat B."/>
            <person name="Andreopoulos B."/>
            <person name="Martin F.M."/>
            <person name="Harder C.B."/>
            <person name="Rigling D."/>
            <person name="Ford K.L."/>
            <person name="Foster G.D."/>
            <person name="Pangilinan J."/>
            <person name="Papanicolaou A."/>
            <person name="Barry K."/>
            <person name="LaButti K."/>
            <person name="Viragh M."/>
            <person name="Koriabine M."/>
            <person name="Yan M."/>
            <person name="Riley R."/>
            <person name="Champramary S."/>
            <person name="Plett K.L."/>
            <person name="Tsai I.J."/>
            <person name="Slot J."/>
            <person name="Sipos G."/>
            <person name="Plett J."/>
            <person name="Nagy L.G."/>
            <person name="Grigoriev I.V."/>
        </authorList>
    </citation>
    <scope>NUCLEOTIDE SEQUENCE</scope>
    <source>
        <strain evidence="1">HWK02</strain>
    </source>
</reference>
<dbReference type="InterPro" id="IPR011990">
    <property type="entry name" value="TPR-like_helical_dom_sf"/>
</dbReference>
<comment type="caution">
    <text evidence="1">The sequence shown here is derived from an EMBL/GenBank/DDBJ whole genome shotgun (WGS) entry which is preliminary data.</text>
</comment>
<protein>
    <submittedName>
        <fullName evidence="1">Uncharacterized protein</fullName>
    </submittedName>
</protein>
<organism evidence="1 2">
    <name type="scientific">Armillaria luteobubalina</name>
    <dbReference type="NCBI Taxonomy" id="153913"/>
    <lineage>
        <taxon>Eukaryota</taxon>
        <taxon>Fungi</taxon>
        <taxon>Dikarya</taxon>
        <taxon>Basidiomycota</taxon>
        <taxon>Agaricomycotina</taxon>
        <taxon>Agaricomycetes</taxon>
        <taxon>Agaricomycetidae</taxon>
        <taxon>Agaricales</taxon>
        <taxon>Marasmiineae</taxon>
        <taxon>Physalacriaceae</taxon>
        <taxon>Armillaria</taxon>
    </lineage>
</organism>